<evidence type="ECO:0000259" key="1">
    <source>
        <dbReference type="Pfam" id="PF00350"/>
    </source>
</evidence>
<dbReference type="InterPro" id="IPR045063">
    <property type="entry name" value="Dynamin_N"/>
</dbReference>
<comment type="caution">
    <text evidence="2">The sequence shown here is derived from an EMBL/GenBank/DDBJ whole genome shotgun (WGS) entry which is preliminary data.</text>
</comment>
<feature type="domain" description="Dynamin N-terminal" evidence="1">
    <location>
        <begin position="160"/>
        <end position="219"/>
    </location>
</feature>
<dbReference type="Proteomes" id="UP000294963">
    <property type="component" value="Unassembled WGS sequence"/>
</dbReference>
<proteinExistence type="predicted"/>
<reference evidence="2 3" key="1">
    <citation type="submission" date="2019-03" db="EMBL/GenBank/DDBJ databases">
        <title>Genomic analyses of the natural microbiome of Caenorhabditis elegans.</title>
        <authorList>
            <person name="Samuel B."/>
        </authorList>
    </citation>
    <scope>NUCLEOTIDE SEQUENCE [LARGE SCALE GENOMIC DNA]</scope>
    <source>
        <strain evidence="2 3">JUb89</strain>
    </source>
</reference>
<organism evidence="2 3">
    <name type="scientific">Acinetobacter calcoaceticus</name>
    <dbReference type="NCBI Taxonomy" id="471"/>
    <lineage>
        <taxon>Bacteria</taxon>
        <taxon>Pseudomonadati</taxon>
        <taxon>Pseudomonadota</taxon>
        <taxon>Gammaproteobacteria</taxon>
        <taxon>Moraxellales</taxon>
        <taxon>Moraxellaceae</taxon>
        <taxon>Acinetobacter</taxon>
        <taxon>Acinetobacter calcoaceticus/baumannii complex</taxon>
    </lineage>
</organism>
<dbReference type="InterPro" id="IPR051943">
    <property type="entry name" value="TRAFAC_Dynamin-like_GTPase"/>
</dbReference>
<keyword evidence="3" id="KW-1185">Reference proteome</keyword>
<dbReference type="SUPFAM" id="SSF52540">
    <property type="entry name" value="P-loop containing nucleoside triphosphate hydrolases"/>
    <property type="match status" value="1"/>
</dbReference>
<gene>
    <name evidence="2" type="ORF">EC844_10914</name>
</gene>
<dbReference type="Pfam" id="PF00350">
    <property type="entry name" value="Dynamin_N"/>
    <property type="match status" value="1"/>
</dbReference>
<accession>A0A4R1XY15</accession>
<protein>
    <submittedName>
        <fullName evidence="2">50S ribosome-binding GTPase</fullName>
    </submittedName>
</protein>
<sequence length="516" mass="57923">MDHTTLHDFIQRLAQYQHNDAVADQVLHDLRAWRSAFAVDLQQQMQSAAGFEEHSALQQLHTALNQAVDVQMHSWDAQWAELAPAQSLAEAFDDKVMLLVFGKFNAGKSSLCNLLADTFRLAQQTVQYFHLENAQVVYSLQPLREGATETTARLQGVCLGDKLVLLDTPGLHSVTAENAALTQRFIDSADGVLWLSSSSSPGQVQELDALGRELRRHKPLLPIITRSDQIEEDELDGEICSLLCNKNPAQRALQQDDVYQRSLDKLRDMAVDPQLLSRPVSISAQMARQAEFSPQAMTEAGIDQLFHALLVLIQPALEYKQRKPAEIYLHYLQEQIVDPMQQLMDQMLGQLRQVSAEMHSSLAALPEKMIANIWRSVVPELASLLEQHAATQDVNLVCETVQLWADEALSQQCVAHLADYHLPVIQALELNMAEHYRYEVIAADIETDEPTIAYDRLHAELSNQLQLSLQQQVTPIMTACTAYLEDVEAKLAQRAEMLLQAMQRLDQIAAQMRLAA</sequence>
<evidence type="ECO:0000313" key="3">
    <source>
        <dbReference type="Proteomes" id="UP000294963"/>
    </source>
</evidence>
<dbReference type="EMBL" id="SLVJ01000009">
    <property type="protein sequence ID" value="TCM67245.1"/>
    <property type="molecule type" value="Genomic_DNA"/>
</dbReference>
<dbReference type="InterPro" id="IPR027417">
    <property type="entry name" value="P-loop_NTPase"/>
</dbReference>
<dbReference type="PANTHER" id="PTHR43681">
    <property type="entry name" value="TRANSMEMBRANE GTPASE FZO"/>
    <property type="match status" value="1"/>
</dbReference>
<dbReference type="Gene3D" id="3.40.50.300">
    <property type="entry name" value="P-loop containing nucleotide triphosphate hydrolases"/>
    <property type="match status" value="1"/>
</dbReference>
<dbReference type="PANTHER" id="PTHR43681:SF1">
    <property type="entry name" value="SARCALUMENIN"/>
    <property type="match status" value="1"/>
</dbReference>
<name>A0A4R1XY15_ACICA</name>
<evidence type="ECO:0000313" key="2">
    <source>
        <dbReference type="EMBL" id="TCM67245.1"/>
    </source>
</evidence>
<dbReference type="OrthoDB" id="7230468at2"/>
<dbReference type="AlphaFoldDB" id="A0A4R1XY15"/>